<accession>A0ABU7JW43</accession>
<dbReference type="Gene3D" id="3.40.50.300">
    <property type="entry name" value="P-loop containing nucleotide triphosphate hydrolases"/>
    <property type="match status" value="1"/>
</dbReference>
<dbReference type="EMBL" id="JAUZMZ010000130">
    <property type="protein sequence ID" value="MEE2034248.1"/>
    <property type="molecule type" value="Genomic_DNA"/>
</dbReference>
<evidence type="ECO:0000313" key="5">
    <source>
        <dbReference type="EMBL" id="MEE2034248.1"/>
    </source>
</evidence>
<dbReference type="Proteomes" id="UP001331936">
    <property type="component" value="Unassembled WGS sequence"/>
</dbReference>
<dbReference type="SUPFAM" id="SSF52540">
    <property type="entry name" value="P-loop containing nucleoside triphosphate hydrolases"/>
    <property type="match status" value="1"/>
</dbReference>
<sequence length="789" mass="84765">MRLHSLEITAFGPFAETVRIDFDELGADGLFLLHGQTGAGKTSILDAVAFALYGTVPGARADGRRLLSDHAPAGTAPRVRLEATIAGRRLCLERSPEYERPKLRGTGTVKQQAKATLEWLDGAGENLSRIPDIGDAVKALLGMSAEQFFQVVLLPQGDFAKFLRADSDERGKLLERLFDTTRFGDVEQWFKDRRGAGAKRLTEQQKSVDVLAAKVAAAAGIEAGADADPVEWAHRLLADAADTRDETDTALGRARRVDQRNRSALDDAVALEQRLRRRAAAHTALATLDSTQPERQQMLAERDAAHRAVPVVVVDRDARRAVAEADAALRAAEAATTPLADDDEGRRLLGQLTGEPADTDRDTIRPRCEQWSAETARLDALLEEQHRISEIDTRRQRLNSRRDVLTAEHDRIVIEQSVLPEHISEATAAVSEAEKAAAALPGLVATRDRAADALGASVELQSRRTELEAAEQKVAALHTAHNDARTVLLDIRERRIAGMAAELASHLVPGDACVVCGSVEHPAPAQPSADTVTKTDEERAHSAEQRAAAALSDARTAVTEIANTVAVLRERCNDGTVDALASAHEEAVRAHDATAATAARLDRCRGAVDEFRRRESELQQRARQIDTDLGETTRDLAVFAAEADEIGRRIAAVVGDAGQLAPRRKRVAILAAAATDLLDARLRAAHTLTVAQHRVHEAEKAAADAGFADVAEACAAQRPSARIDEIDRAVRNAENERAVATSVLAEPEIAALTGDETADVAAAREAVTLSAAALDAALATATEAHRRHT</sequence>
<dbReference type="PANTHER" id="PTHR32114:SF2">
    <property type="entry name" value="ABC TRANSPORTER ABCH.3"/>
    <property type="match status" value="1"/>
</dbReference>
<organism evidence="5 6">
    <name type="scientific">Rhodococcus chondri</name>
    <dbReference type="NCBI Taxonomy" id="3065941"/>
    <lineage>
        <taxon>Bacteria</taxon>
        <taxon>Bacillati</taxon>
        <taxon>Actinomycetota</taxon>
        <taxon>Actinomycetes</taxon>
        <taxon>Mycobacteriales</taxon>
        <taxon>Nocardiaceae</taxon>
        <taxon>Rhodococcus</taxon>
    </lineage>
</organism>
<gene>
    <name evidence="5" type="ORF">Q8814_19375</name>
</gene>
<comment type="subunit">
    <text evidence="2">Heterodimer of SbcC and SbcD.</text>
</comment>
<dbReference type="PANTHER" id="PTHR32114">
    <property type="entry name" value="ABC TRANSPORTER ABCH.3"/>
    <property type="match status" value="1"/>
</dbReference>
<dbReference type="InterPro" id="IPR038729">
    <property type="entry name" value="Rad50/SbcC_AAA"/>
</dbReference>
<comment type="similarity">
    <text evidence="1">Belongs to the SMC family. SbcC subfamily.</text>
</comment>
<dbReference type="Pfam" id="PF13476">
    <property type="entry name" value="AAA_23"/>
    <property type="match status" value="1"/>
</dbReference>
<name>A0ABU7JW43_9NOCA</name>
<feature type="non-terminal residue" evidence="5">
    <location>
        <position position="789"/>
    </location>
</feature>
<dbReference type="RefSeq" id="WP_330153622.1">
    <property type="nucleotide sequence ID" value="NZ_JAUZMZ010000130.1"/>
</dbReference>
<proteinExistence type="inferred from homology"/>
<protein>
    <recommendedName>
        <fullName evidence="3">Nuclease SbcCD subunit C</fullName>
    </recommendedName>
</protein>
<reference evidence="5 6" key="1">
    <citation type="submission" date="2023-08" db="EMBL/GenBank/DDBJ databases">
        <authorList>
            <person name="Girao M."/>
            <person name="Carvalho M.F."/>
        </authorList>
    </citation>
    <scope>NUCLEOTIDE SEQUENCE [LARGE SCALE GENOMIC DNA]</scope>
    <source>
        <strain evidence="5 6">CC-R104</strain>
    </source>
</reference>
<comment type="caution">
    <text evidence="5">The sequence shown here is derived from an EMBL/GenBank/DDBJ whole genome shotgun (WGS) entry which is preliminary data.</text>
</comment>
<evidence type="ECO:0000259" key="4">
    <source>
        <dbReference type="Pfam" id="PF13476"/>
    </source>
</evidence>
<feature type="domain" description="Rad50/SbcC-type AAA" evidence="4">
    <location>
        <begin position="5"/>
        <end position="180"/>
    </location>
</feature>
<evidence type="ECO:0000256" key="1">
    <source>
        <dbReference type="ARBA" id="ARBA00006930"/>
    </source>
</evidence>
<evidence type="ECO:0000256" key="2">
    <source>
        <dbReference type="ARBA" id="ARBA00011322"/>
    </source>
</evidence>
<keyword evidence="6" id="KW-1185">Reference proteome</keyword>
<evidence type="ECO:0000313" key="6">
    <source>
        <dbReference type="Proteomes" id="UP001331936"/>
    </source>
</evidence>
<evidence type="ECO:0000256" key="3">
    <source>
        <dbReference type="ARBA" id="ARBA00013368"/>
    </source>
</evidence>
<dbReference type="InterPro" id="IPR027417">
    <property type="entry name" value="P-loop_NTPase"/>
</dbReference>